<protein>
    <submittedName>
        <fullName evidence="2">Uncharacterized protein</fullName>
    </submittedName>
</protein>
<evidence type="ECO:0000256" key="1">
    <source>
        <dbReference type="SAM" id="MobiDB-lite"/>
    </source>
</evidence>
<dbReference type="EMBL" id="JAOSLA010000011">
    <property type="protein sequence ID" value="MCU7238355.1"/>
    <property type="molecule type" value="Genomic_DNA"/>
</dbReference>
<sequence length="1514" mass="169584">MNDNLHQRLASFSSLDCKVAKRFSDRPTLLDAADDILREQWQQRHVSSAHDPLTLYLASPQPDPGSAWVRPLSQVLVERYCQPGTLNLTAEEDYLTTRSEADPAWSVDIDLHEVELLINESGPLLLEIYLQQLIAYWSRFDSSGVTPWSWYSGYLRNQFQQAQRKATRLPGFARAILQMVHDDPAEGQRDRWANTQGLKALNIGLDLSAGGRLDADMSSAVLIEHSDKDPARNVALLYTLTGRLFRYPSRPALLQALSTALPAPLRSTPRQLEIAASTDSVFEVQALGLLIQLLRLIEHLAGRYRGRLDALAMNRDLDRLTSLIDLCDEVETAQRQALSKQLPDWLRNATSRSLMQYSERLIDVAQQYRDSSGQFWLDGIEQAEAFANRQLAARLARDHPQDTLKPEDIVVTNYQTTASAIAGQDVIITSGEVTPVDFSLAQLAIGNLGLLRPGRVALSRKDDDTLPAWMDAAYLRRLVSELDIGRAYPAMLREKLLNDPLRRPQRQRQLSDQLRVQLPALAMELYLRGQLPSPTLAEHIAQVFVPGPDQGATRWIMRALGLIKAPGSSPDHPLNTWLIEPETPGTEGCLLYRPLHVAPLLYFGDRMALFVAISTAGALQDDLLQRLPAEDRRFYAHGGFIEPHLFVPLDDTSAVPFGTPAPVTLSVEDAISDIGKALYEGCVTESIQRFEAQSATTAQARWESWKELGWLLFNTLLPLAGKTLGKIAWLAQMEVALADFIESDAEKNPTGHELALVNLLVNIALLLFSHALFRLELEQGDTAQSPLEQSPPTLPEKSEPLSFGPPSPPSRLEFGWAHPDRTLNATQRKTLETLQATVAAPALGKPIPNGTLRGLYLKGTRFYTVLDDKVYEVEMAEPQKLHIIGPDGTQGPWLHRDEIGRWQLDLRLGLKGGMPLSEQIRKLRLNKEQAMLAANEAIKADKQSLPTKLAQMATIEKLVHATPDDTILEQCQGKLQALSQFWGEHREHLRARNALEPVKDFRKVHAFALYQDASCQHLLRKLLNKRYKPSREQLLVIARQQEQNREELTPADVQIATQRLDKLVPLLEQMIDNNDRLRQRQEELARLASQRHPQIVEWRDLAALPAATAQKDLLMRFLLLEAQLNRLTLVHGLTSEACYWRDRFWSNFQLGIVQRSELYNLTDPAQELTVRLLRSIQGHFQAAARQLGNLGELIQGKAAQQTLRLLQDELEHIQALIAQDLGNLPDYPPVSSLKQLRNKAPGLIETTEHGLLLAEPRADDENTVDIPGPDSKTPGQTYHLKQGEWVEVTPPSAPSRPSGHSLKRLLKDSDGLITQAQKEVARLLRASDSYLPVEIEESVLHQRDRVLAMVDGIEARLTQDNETDEASQGKDAETVAKHLRELADTLTSQATRMRIEAAVTRKPKMGEVQFLLEQGEARIAKVGQRTRLAKVKGRPDDYIDEYSISRDGQVLWYAHFHYPALDTAKVDFTAGHLKTAAQRHAAGGRYTDASGKDVEVYRAPITGAAAARYFFSLE</sequence>
<organism evidence="2 3">
    <name type="scientific">Pseudomonas peradeniyensis</name>
    <dbReference type="NCBI Taxonomy" id="2745488"/>
    <lineage>
        <taxon>Bacteria</taxon>
        <taxon>Pseudomonadati</taxon>
        <taxon>Pseudomonadota</taxon>
        <taxon>Gammaproteobacteria</taxon>
        <taxon>Pseudomonadales</taxon>
        <taxon>Pseudomonadaceae</taxon>
        <taxon>Pseudomonas</taxon>
    </lineage>
</organism>
<comment type="caution">
    <text evidence="2">The sequence shown here is derived from an EMBL/GenBank/DDBJ whole genome shotgun (WGS) entry which is preliminary data.</text>
</comment>
<dbReference type="Proteomes" id="UP001139994">
    <property type="component" value="Unassembled WGS sequence"/>
</dbReference>
<reference evidence="2" key="2">
    <citation type="submission" date="2022-09" db="EMBL/GenBank/DDBJ databases">
        <authorList>
            <person name="Cesa-Luna C."/>
            <person name="Girard L."/>
            <person name="Lood C."/>
            <person name="Hofte M."/>
            <person name="De Mot R."/>
        </authorList>
    </citation>
    <scope>NUCLEOTIDE SEQUENCE</scope>
    <source>
        <strain evidence="2">COR51</strain>
    </source>
</reference>
<accession>A0ABT2V9K7</accession>
<reference evidence="2" key="3">
    <citation type="journal article" date="2023" name="mSystems">
        <title>Charting the Lipopeptidome of Nonpathogenic Pseudomonas.</title>
        <authorList>
            <person name="Cesa-Luna C."/>
            <person name="Geudens N."/>
            <person name="Girard L."/>
            <person name="De Roo V."/>
            <person name="Maklad H.R."/>
            <person name="Martins J.C."/>
            <person name="Hofte M."/>
            <person name="De Mot R."/>
        </authorList>
    </citation>
    <scope>NUCLEOTIDE SEQUENCE</scope>
    <source>
        <strain evidence="2">COR51</strain>
    </source>
</reference>
<feature type="region of interest" description="Disordered" evidence="1">
    <location>
        <begin position="783"/>
        <end position="810"/>
    </location>
</feature>
<proteinExistence type="predicted"/>
<dbReference type="RefSeq" id="WP_262951325.1">
    <property type="nucleotide sequence ID" value="NZ_JAOSLA010000011.1"/>
</dbReference>
<evidence type="ECO:0000313" key="2">
    <source>
        <dbReference type="EMBL" id="MCU7238355.1"/>
    </source>
</evidence>
<reference evidence="2" key="1">
    <citation type="journal article" date="2022" name="Microbiol. Spectr.">
        <title>An Nuclear Magnetic Resonance Fingerprint Matching Approach for the Identification and Structural Re-Evaluation of Pseudomonas Lipopeptides.</title>
        <authorList>
            <person name="De Roo V."/>
            <person name="Verleysen Y."/>
            <person name="Kovacs B."/>
            <person name="De Vleeschouwer M."/>
            <person name="Muangkaew P."/>
            <person name="Girard L."/>
            <person name="Hofte M."/>
            <person name="De Mot R."/>
            <person name="Madder A."/>
            <person name="Geudens N."/>
            <person name="Martins J.C."/>
        </authorList>
    </citation>
    <scope>NUCLEOTIDE SEQUENCE</scope>
    <source>
        <strain evidence="2">COR51</strain>
    </source>
</reference>
<evidence type="ECO:0000313" key="3">
    <source>
        <dbReference type="Proteomes" id="UP001139994"/>
    </source>
</evidence>
<keyword evidence="3" id="KW-1185">Reference proteome</keyword>
<gene>
    <name evidence="2" type="ORF">OC929_09850</name>
</gene>
<name>A0ABT2V9K7_9PSED</name>